<organism evidence="1">
    <name type="scientific">marine sediment metagenome</name>
    <dbReference type="NCBI Taxonomy" id="412755"/>
    <lineage>
        <taxon>unclassified sequences</taxon>
        <taxon>metagenomes</taxon>
        <taxon>ecological metagenomes</taxon>
    </lineage>
</organism>
<name>X0UVJ7_9ZZZZ</name>
<sequence length="84" mass="9510">MSGKSIGDDRLVAEIKRTLQGIEQRDPNWRMMYANGNFTAEQVIYKMDTDKKFRGIVLEQFIGLAVELAARGRTENVDFSAPSI</sequence>
<accession>X0UVJ7</accession>
<reference evidence="1" key="1">
    <citation type="journal article" date="2014" name="Front. Microbiol.">
        <title>High frequency of phylogenetically diverse reductive dehalogenase-homologous genes in deep subseafloor sedimentary metagenomes.</title>
        <authorList>
            <person name="Kawai M."/>
            <person name="Futagami T."/>
            <person name="Toyoda A."/>
            <person name="Takaki Y."/>
            <person name="Nishi S."/>
            <person name="Hori S."/>
            <person name="Arai W."/>
            <person name="Tsubouchi T."/>
            <person name="Morono Y."/>
            <person name="Uchiyama I."/>
            <person name="Ito T."/>
            <person name="Fujiyama A."/>
            <person name="Inagaki F."/>
            <person name="Takami H."/>
        </authorList>
    </citation>
    <scope>NUCLEOTIDE SEQUENCE</scope>
    <source>
        <strain evidence="1">Expedition CK06-06</strain>
    </source>
</reference>
<dbReference type="EMBL" id="BARS01025933">
    <property type="protein sequence ID" value="GAG09874.1"/>
    <property type="molecule type" value="Genomic_DNA"/>
</dbReference>
<comment type="caution">
    <text evidence="1">The sequence shown here is derived from an EMBL/GenBank/DDBJ whole genome shotgun (WGS) entry which is preliminary data.</text>
</comment>
<protein>
    <submittedName>
        <fullName evidence="1">Uncharacterized protein</fullName>
    </submittedName>
</protein>
<dbReference type="AlphaFoldDB" id="X0UVJ7"/>
<gene>
    <name evidence="1" type="ORF">S01H1_40919</name>
</gene>
<evidence type="ECO:0000313" key="1">
    <source>
        <dbReference type="EMBL" id="GAG09874.1"/>
    </source>
</evidence>
<proteinExistence type="predicted"/>